<dbReference type="InterPro" id="IPR045102">
    <property type="entry name" value="PTP_VSP_TPTE"/>
</dbReference>
<evidence type="ECO:0000256" key="5">
    <source>
        <dbReference type="ARBA" id="ARBA00023136"/>
    </source>
</evidence>
<dbReference type="PROSITE" id="PS50056">
    <property type="entry name" value="TYR_PHOSPHATASE_2"/>
    <property type="match status" value="1"/>
</dbReference>
<reference evidence="11" key="1">
    <citation type="submission" date="2025-08" db="UniProtKB">
        <authorList>
            <consortium name="Ensembl"/>
        </authorList>
    </citation>
    <scope>IDENTIFICATION</scope>
</reference>
<keyword evidence="4 7" id="KW-1133">Transmembrane helix</keyword>
<dbReference type="FunFam" id="1.20.120.350:FF:000067">
    <property type="entry name" value="Transmembrane phosphatase with tensin homology"/>
    <property type="match status" value="1"/>
</dbReference>
<reference evidence="11" key="2">
    <citation type="submission" date="2025-09" db="UniProtKB">
        <authorList>
            <consortium name="Ensembl"/>
        </authorList>
    </citation>
    <scope>IDENTIFICATION</scope>
</reference>
<dbReference type="GO" id="GO:0016020">
    <property type="term" value="C:membrane"/>
    <property type="evidence" value="ECO:0007669"/>
    <property type="project" value="UniProtKB-SubCell"/>
</dbReference>
<name>A0A2K5SAH5_CEBIM</name>
<feature type="transmembrane region" description="Helical" evidence="7">
    <location>
        <begin position="106"/>
        <end position="128"/>
    </location>
</feature>
<dbReference type="GeneTree" id="ENSGT00940000154335"/>
<dbReference type="Gene3D" id="2.60.40.1110">
    <property type="match status" value="1"/>
</dbReference>
<dbReference type="PROSITE" id="PS51181">
    <property type="entry name" value="PPASE_TENSIN"/>
    <property type="match status" value="1"/>
</dbReference>
<protein>
    <recommendedName>
        <fullName evidence="13">Phosphatidylinositol-3,4,5-trisphosphate 3-phosphatase</fullName>
    </recommendedName>
</protein>
<dbReference type="InterPro" id="IPR014020">
    <property type="entry name" value="Tensin_C2-dom"/>
</dbReference>
<organism evidence="11 12">
    <name type="scientific">Cebus imitator</name>
    <name type="common">Panamanian white-faced capuchin</name>
    <name type="synonym">Cebus capucinus imitator</name>
    <dbReference type="NCBI Taxonomy" id="2715852"/>
    <lineage>
        <taxon>Eukaryota</taxon>
        <taxon>Metazoa</taxon>
        <taxon>Chordata</taxon>
        <taxon>Craniata</taxon>
        <taxon>Vertebrata</taxon>
        <taxon>Euteleostomi</taxon>
        <taxon>Mammalia</taxon>
        <taxon>Eutheria</taxon>
        <taxon>Euarchontoglires</taxon>
        <taxon>Primates</taxon>
        <taxon>Haplorrhini</taxon>
        <taxon>Platyrrhini</taxon>
        <taxon>Cebidae</taxon>
        <taxon>Cebinae</taxon>
        <taxon>Cebus</taxon>
    </lineage>
</organism>
<dbReference type="InterPro" id="IPR027359">
    <property type="entry name" value="Volt_channel_dom_sf"/>
</dbReference>
<dbReference type="Ensembl" id="ENSCCAT00000055181.1">
    <property type="protein sequence ID" value="ENSCCAP00000037390.1"/>
    <property type="gene ID" value="ENSCCAG00000036530.1"/>
</dbReference>
<dbReference type="InterPro" id="IPR029021">
    <property type="entry name" value="Prot-tyrosine_phosphatase-like"/>
</dbReference>
<dbReference type="InterPro" id="IPR029023">
    <property type="entry name" value="Tensin_phosphatase"/>
</dbReference>
<evidence type="ECO:0000313" key="11">
    <source>
        <dbReference type="Ensembl" id="ENSCCAP00000037390.1"/>
    </source>
</evidence>
<dbReference type="Pfam" id="PF22784">
    <property type="entry name" value="PTP-SAK"/>
    <property type="match status" value="1"/>
</dbReference>
<keyword evidence="12" id="KW-1185">Reference proteome</keyword>
<comment type="subcellular location">
    <subcellularLocation>
        <location evidence="1">Membrane</location>
        <topology evidence="1">Multi-pass membrane protein</topology>
    </subcellularLocation>
</comment>
<dbReference type="AlphaFoldDB" id="A0A2K5SAH5"/>
<evidence type="ECO:0000259" key="8">
    <source>
        <dbReference type="PROSITE" id="PS50056"/>
    </source>
</evidence>
<dbReference type="InterPro" id="IPR005821">
    <property type="entry name" value="Ion_trans_dom"/>
</dbReference>
<dbReference type="InterPro" id="IPR016130">
    <property type="entry name" value="Tyr_Pase_AS"/>
</dbReference>
<feature type="transmembrane region" description="Helical" evidence="7">
    <location>
        <begin position="140"/>
        <end position="161"/>
    </location>
</feature>
<dbReference type="PROSITE" id="PS00383">
    <property type="entry name" value="TYR_PHOSPHATASE_1"/>
    <property type="match status" value="1"/>
</dbReference>
<evidence type="ECO:0000256" key="7">
    <source>
        <dbReference type="SAM" id="Phobius"/>
    </source>
</evidence>
<dbReference type="InterPro" id="IPR035892">
    <property type="entry name" value="C2_domain_sf"/>
</dbReference>
<dbReference type="Pfam" id="PF10409">
    <property type="entry name" value="PTEN_C2"/>
    <property type="match status" value="1"/>
</dbReference>
<dbReference type="InterPro" id="IPR000387">
    <property type="entry name" value="Tyr_Pase_dom"/>
</dbReference>
<dbReference type="SUPFAM" id="SSF52799">
    <property type="entry name" value="(Phosphotyrosine protein) phosphatases II"/>
    <property type="match status" value="1"/>
</dbReference>
<dbReference type="Pfam" id="PF00520">
    <property type="entry name" value="Ion_trans"/>
    <property type="match status" value="1"/>
</dbReference>
<dbReference type="FunFam" id="2.60.40.1110:FF:000004">
    <property type="entry name" value="Voltage-sensor containing phosphatase"/>
    <property type="match status" value="1"/>
</dbReference>
<dbReference type="GO" id="GO:0005216">
    <property type="term" value="F:monoatomic ion channel activity"/>
    <property type="evidence" value="ECO:0007669"/>
    <property type="project" value="InterPro"/>
</dbReference>
<evidence type="ECO:0000256" key="6">
    <source>
        <dbReference type="SAM" id="MobiDB-lite"/>
    </source>
</evidence>
<dbReference type="PANTHER" id="PTHR12305:SF60">
    <property type="entry name" value="PHOSPHATIDYLINOSITOL 3,4,5-TRISPHOSPHATE 3-PHOSPHATASE TPTE2-RELATED"/>
    <property type="match status" value="1"/>
</dbReference>
<feature type="region of interest" description="Disordered" evidence="6">
    <location>
        <begin position="1"/>
        <end position="46"/>
    </location>
</feature>
<keyword evidence="5 7" id="KW-0472">Membrane</keyword>
<feature type="compositionally biased region" description="Polar residues" evidence="6">
    <location>
        <begin position="22"/>
        <end position="32"/>
    </location>
</feature>
<dbReference type="InterPro" id="IPR051281">
    <property type="entry name" value="Dual-spec_lipid-protein_phosph"/>
</dbReference>
<evidence type="ECO:0000256" key="3">
    <source>
        <dbReference type="ARBA" id="ARBA00022801"/>
    </source>
</evidence>
<dbReference type="GO" id="GO:0005829">
    <property type="term" value="C:cytosol"/>
    <property type="evidence" value="ECO:0007669"/>
    <property type="project" value="TreeGrafter"/>
</dbReference>
<evidence type="ECO:0000259" key="10">
    <source>
        <dbReference type="PROSITE" id="PS51182"/>
    </source>
</evidence>
<feature type="compositionally biased region" description="Polar residues" evidence="6">
    <location>
        <begin position="1"/>
        <end position="14"/>
    </location>
</feature>
<sequence length="523" mass="61003">TNESPQTNEFTGANQEAPVSESPHTSKLTGATQEHPGTRKSMSEQLSRFEDEEGADVAAYDSKIKKIARSIVSSFTFGIFGVCLLLLNVGLIFADLIFAEKKASIPLEYLCISLSIALFFLMDILLRVFVDGRQHYFSDLFNILDIAIIVITLLVDVIYIFFDVKFLSDIPRWTPVVRLLRLIILVRIVHLAHQKRQLEKLIRRLVSENKRRYIRDGFDLDLTYVTERIIAMSFPSSGRQSFYRNPIEEVVRFLDKKHPNHYRVYNLCSEKAYDPKHFHNRVSRIMIDDHNVPTLREMVVFSKEASEWMAQDPENIIAIHCKGGKGRTGTMVCACLIASEIFLTAEESLYYFGERRTDKTNSTKFQGVETPSQNRYVGYFAQVKHHYNWNLPPVRILFIKRFIIYSIHGDENDLKLQIVMEKRVVFSCTSLKNCVVIHDAETDRVIIDIFNCPPLYHDVKVRFFSSVLPKYYDNCPFFFWFHTSFIQDNRLYLPRNELDNPHKQKTWKIYPPEFAVEIIFEEK</sequence>
<dbReference type="Gene3D" id="1.20.120.350">
    <property type="entry name" value="Voltage-gated potassium channels. Chain C"/>
    <property type="match status" value="1"/>
</dbReference>
<evidence type="ECO:0000256" key="2">
    <source>
        <dbReference type="ARBA" id="ARBA00022692"/>
    </source>
</evidence>
<dbReference type="SUPFAM" id="SSF81324">
    <property type="entry name" value="Voltage-gated potassium channels"/>
    <property type="match status" value="1"/>
</dbReference>
<dbReference type="OMA" id="ISPCVMS"/>
<dbReference type="GO" id="GO:0016314">
    <property type="term" value="F:phosphatidylinositol-3,4,5-trisphosphate 3-phosphatase activity"/>
    <property type="evidence" value="ECO:0007669"/>
    <property type="project" value="TreeGrafter"/>
</dbReference>
<dbReference type="CDD" id="cd14510">
    <property type="entry name" value="PTP_VSP_TPTE"/>
    <property type="match status" value="1"/>
</dbReference>
<evidence type="ECO:0000259" key="9">
    <source>
        <dbReference type="PROSITE" id="PS51181"/>
    </source>
</evidence>
<evidence type="ECO:0000256" key="1">
    <source>
        <dbReference type="ARBA" id="ARBA00004141"/>
    </source>
</evidence>
<feature type="domain" description="Phosphatase tensin-type" evidence="9">
    <location>
        <begin position="211"/>
        <end position="387"/>
    </location>
</feature>
<dbReference type="FunFam" id="3.90.190.10:FF:000053">
    <property type="entry name" value="Phosphatidylinositol 3,4,5-trisphosphate 3-phosphatase TPTE2"/>
    <property type="match status" value="1"/>
</dbReference>
<dbReference type="Proteomes" id="UP000233040">
    <property type="component" value="Unassembled WGS sequence"/>
</dbReference>
<feature type="domain" description="C2 tensin-type" evidence="10">
    <location>
        <begin position="394"/>
        <end position="523"/>
    </location>
</feature>
<dbReference type="STRING" id="9516.ENSCCAP00000037390"/>
<proteinExistence type="predicted"/>
<evidence type="ECO:0000256" key="4">
    <source>
        <dbReference type="ARBA" id="ARBA00022989"/>
    </source>
</evidence>
<dbReference type="GO" id="GO:0006796">
    <property type="term" value="P:phosphate-containing compound metabolic process"/>
    <property type="evidence" value="ECO:0007669"/>
    <property type="project" value="UniProtKB-ARBA"/>
</dbReference>
<keyword evidence="3" id="KW-0378">Hydrolase</keyword>
<evidence type="ECO:0008006" key="13">
    <source>
        <dbReference type="Google" id="ProtNLM"/>
    </source>
</evidence>
<dbReference type="PANTHER" id="PTHR12305">
    <property type="entry name" value="PHOSPHATASE WITH HOMOLOGY TO TENSIN"/>
    <property type="match status" value="1"/>
</dbReference>
<feature type="domain" description="Tyrosine specific protein phosphatases" evidence="8">
    <location>
        <begin position="296"/>
        <end position="356"/>
    </location>
</feature>
<dbReference type="SUPFAM" id="SSF49562">
    <property type="entry name" value="C2 domain (Calcium/lipid-binding domain, CaLB)"/>
    <property type="match status" value="1"/>
</dbReference>
<keyword evidence="2 7" id="KW-0812">Transmembrane</keyword>
<feature type="transmembrane region" description="Helical" evidence="7">
    <location>
        <begin position="71"/>
        <end position="94"/>
    </location>
</feature>
<dbReference type="SMART" id="SM01326">
    <property type="entry name" value="PTEN_C2"/>
    <property type="match status" value="1"/>
</dbReference>
<dbReference type="PROSITE" id="PS51182">
    <property type="entry name" value="C2_TENSIN"/>
    <property type="match status" value="1"/>
</dbReference>
<accession>A0A2K5SAH5</accession>
<evidence type="ECO:0000313" key="12">
    <source>
        <dbReference type="Proteomes" id="UP000233040"/>
    </source>
</evidence>
<dbReference type="InterPro" id="IPR057023">
    <property type="entry name" value="PTP-SAK"/>
</dbReference>
<dbReference type="Gene3D" id="3.90.190.10">
    <property type="entry name" value="Protein tyrosine phosphatase superfamily"/>
    <property type="match status" value="1"/>
</dbReference>